<proteinExistence type="predicted"/>
<evidence type="ECO:0000313" key="3">
    <source>
        <dbReference type="EMBL" id="QNI30513.1"/>
    </source>
</evidence>
<organism evidence="3 4">
    <name type="scientific">Alloacidobacterium dinghuense</name>
    <dbReference type="NCBI Taxonomy" id="2763107"/>
    <lineage>
        <taxon>Bacteria</taxon>
        <taxon>Pseudomonadati</taxon>
        <taxon>Acidobacteriota</taxon>
        <taxon>Terriglobia</taxon>
        <taxon>Terriglobales</taxon>
        <taxon>Acidobacteriaceae</taxon>
        <taxon>Alloacidobacterium</taxon>
    </lineage>
</organism>
<evidence type="ECO:0000313" key="4">
    <source>
        <dbReference type="Proteomes" id="UP000515312"/>
    </source>
</evidence>
<feature type="signal peptide" evidence="2">
    <location>
        <begin position="1"/>
        <end position="19"/>
    </location>
</feature>
<dbReference type="KEGG" id="adin:H7849_15310"/>
<gene>
    <name evidence="3" type="ORF">H7849_15310</name>
</gene>
<dbReference type="RefSeq" id="WP_186740451.1">
    <property type="nucleotide sequence ID" value="NZ_CP060394.1"/>
</dbReference>
<accession>A0A7G8BD93</accession>
<dbReference type="AlphaFoldDB" id="A0A7G8BD93"/>
<feature type="chain" id="PRO_5028813195" description="Transposase DDE domain-containing protein" evidence="2">
    <location>
        <begin position="20"/>
        <end position="175"/>
    </location>
</feature>
<keyword evidence="2" id="KW-0732">Signal</keyword>
<dbReference type="Proteomes" id="UP000515312">
    <property type="component" value="Chromosome"/>
</dbReference>
<evidence type="ECO:0000256" key="1">
    <source>
        <dbReference type="SAM" id="Phobius"/>
    </source>
</evidence>
<protein>
    <recommendedName>
        <fullName evidence="5">Transposase DDE domain-containing protein</fullName>
    </recommendedName>
</protein>
<keyword evidence="4" id="KW-1185">Reference proteome</keyword>
<reference evidence="3 4" key="1">
    <citation type="submission" date="2020-08" db="EMBL/GenBank/DDBJ databases">
        <title>Edaphobacter telluris sp. nov. and Acidobacterium dinghuensis sp. nov., two acidobacteria isolated from forest soil.</title>
        <authorList>
            <person name="Fu J."/>
            <person name="Qiu L."/>
        </authorList>
    </citation>
    <scope>NUCLEOTIDE SEQUENCE [LARGE SCALE GENOMIC DNA]</scope>
    <source>
        <strain evidence="3">4Y35</strain>
    </source>
</reference>
<keyword evidence="1" id="KW-1133">Transmembrane helix</keyword>
<dbReference type="EMBL" id="CP060394">
    <property type="protein sequence ID" value="QNI30513.1"/>
    <property type="molecule type" value="Genomic_DNA"/>
</dbReference>
<feature type="transmembrane region" description="Helical" evidence="1">
    <location>
        <begin position="106"/>
        <end position="124"/>
    </location>
</feature>
<evidence type="ECO:0008006" key="5">
    <source>
        <dbReference type="Google" id="ProtNLM"/>
    </source>
</evidence>
<keyword evidence="1" id="KW-0472">Membrane</keyword>
<name>A0A7G8BD93_9BACT</name>
<sequence>MILAYAVSLAFIAFLLECAARHAHRRSLGASTAGFTYHPDRDVWRCPQDQHLFPIFSDSAKGVVVYRAPAAACNSCKSKVACTDSDKGREIERRDLNGLEYGMQRFHRAMSLTLLVLASLILLVELFRVSGLYQRLMLTSVLALLCLILERLAVNLSHGISKSESDSPAAMSCKR</sequence>
<keyword evidence="1" id="KW-0812">Transmembrane</keyword>
<evidence type="ECO:0000256" key="2">
    <source>
        <dbReference type="SAM" id="SignalP"/>
    </source>
</evidence>